<keyword evidence="9" id="KW-0378">Hydrolase</keyword>
<organism evidence="9 10">
    <name type="scientific">Methylobrevis albus</name>
    <dbReference type="NCBI Taxonomy" id="2793297"/>
    <lineage>
        <taxon>Bacteria</taxon>
        <taxon>Pseudomonadati</taxon>
        <taxon>Pseudomonadota</taxon>
        <taxon>Alphaproteobacteria</taxon>
        <taxon>Hyphomicrobiales</taxon>
        <taxon>Pleomorphomonadaceae</taxon>
        <taxon>Methylobrevis</taxon>
    </lineage>
</organism>
<keyword evidence="4" id="KW-1133">Transmembrane helix</keyword>
<evidence type="ECO:0000313" key="10">
    <source>
        <dbReference type="Proteomes" id="UP000631694"/>
    </source>
</evidence>
<dbReference type="InterPro" id="IPR050710">
    <property type="entry name" value="Band7/mec-2_domain"/>
</dbReference>
<dbReference type="AlphaFoldDB" id="A0A931HY92"/>
<dbReference type="GO" id="GO:0006508">
    <property type="term" value="P:proteolysis"/>
    <property type="evidence" value="ECO:0007669"/>
    <property type="project" value="UniProtKB-KW"/>
</dbReference>
<keyword evidence="10" id="KW-1185">Reference proteome</keyword>
<dbReference type="SUPFAM" id="SSF117892">
    <property type="entry name" value="Band 7/SPFH domain"/>
    <property type="match status" value="1"/>
</dbReference>
<accession>A0A931HY92</accession>
<dbReference type="GO" id="GO:0016020">
    <property type="term" value="C:membrane"/>
    <property type="evidence" value="ECO:0007669"/>
    <property type="project" value="UniProtKB-SubCell"/>
</dbReference>
<dbReference type="Pfam" id="PF01145">
    <property type="entry name" value="Band_7"/>
    <property type="match status" value="1"/>
</dbReference>
<sequence length="364" mass="39581">MPWSNQSGGGGRRGGNGPWGQPPRGGGGGPTPPDLEELLRRSQDKLRQVLPGGGGGSATSFLPLVLVAMVGFWLYQSVYVVQPDEVGIELRFGEAKSEINPPGMHFILWPIESVEKPKVLQENQETITGAANRGNDGGIMLSGDQNLVDVRFTVLWRIGDPVKYLFNVADQEGIVRKVSEAAMREYVGRTRADEFRTRGRELAQGTVSALIQSTLDSYDAGILITAVNIEQAAPPAEVGDAFQEVQRAQQDQAKFKQDAQAYANKRLGDARGEASQVREAALGYRDRVIAEAIGESQRFTSVYTEYANAPDVTRRRIYLETMENVLARSNKVVIDSNGANGVVPYLPLPALQQGQAQAAGQENR</sequence>
<proteinExistence type="inferred from homology"/>
<feature type="domain" description="Band 7" evidence="8">
    <location>
        <begin position="76"/>
        <end position="246"/>
    </location>
</feature>
<dbReference type="RefSeq" id="WP_197309819.1">
    <property type="nucleotide sequence ID" value="NZ_JADZLT010000040.1"/>
</dbReference>
<evidence type="ECO:0000256" key="6">
    <source>
        <dbReference type="RuleBase" id="RU364113"/>
    </source>
</evidence>
<dbReference type="Pfam" id="PF12221">
    <property type="entry name" value="HflK_N"/>
    <property type="match status" value="1"/>
</dbReference>
<evidence type="ECO:0000256" key="2">
    <source>
        <dbReference type="ARBA" id="ARBA00006971"/>
    </source>
</evidence>
<gene>
    <name evidence="9" type="primary">hflK</name>
    <name evidence="9" type="ORF">I5731_02685</name>
</gene>
<evidence type="ECO:0000256" key="3">
    <source>
        <dbReference type="ARBA" id="ARBA00022692"/>
    </source>
</evidence>
<dbReference type="CDD" id="cd03404">
    <property type="entry name" value="SPFH_HflK"/>
    <property type="match status" value="1"/>
</dbReference>
<dbReference type="EMBL" id="JADZLT010000040">
    <property type="protein sequence ID" value="MBH0236717.1"/>
    <property type="molecule type" value="Genomic_DNA"/>
</dbReference>
<dbReference type="Gene3D" id="3.30.479.30">
    <property type="entry name" value="Band 7 domain"/>
    <property type="match status" value="1"/>
</dbReference>
<comment type="subunit">
    <text evidence="6">HflC and HflK may interact to form a multimeric complex.</text>
</comment>
<feature type="region of interest" description="Disordered" evidence="7">
    <location>
        <begin position="1"/>
        <end position="35"/>
    </location>
</feature>
<comment type="caution">
    <text evidence="9">The sequence shown here is derived from an EMBL/GenBank/DDBJ whole genome shotgun (WGS) entry which is preliminary data.</text>
</comment>
<dbReference type="InterPro" id="IPR010201">
    <property type="entry name" value="HflK"/>
</dbReference>
<dbReference type="InterPro" id="IPR020980">
    <property type="entry name" value="Membrane_HflK_N"/>
</dbReference>
<dbReference type="PANTHER" id="PTHR43327">
    <property type="entry name" value="STOMATIN-LIKE PROTEIN 2, MITOCHONDRIAL"/>
    <property type="match status" value="1"/>
</dbReference>
<evidence type="ECO:0000313" key="9">
    <source>
        <dbReference type="EMBL" id="MBH0236717.1"/>
    </source>
</evidence>
<comment type="subcellular location">
    <subcellularLocation>
        <location evidence="1">Membrane</location>
        <topology evidence="1">Single-pass membrane protein</topology>
    </subcellularLocation>
</comment>
<comment type="similarity">
    <text evidence="2 6">Belongs to the band 7/mec-2 family. HflK subfamily.</text>
</comment>
<keyword evidence="5" id="KW-0472">Membrane</keyword>
<keyword evidence="9" id="KW-0645">Protease</keyword>
<comment type="function">
    <text evidence="6">HflC and HflK could encode or regulate a protease.</text>
</comment>
<evidence type="ECO:0000256" key="4">
    <source>
        <dbReference type="ARBA" id="ARBA00022989"/>
    </source>
</evidence>
<evidence type="ECO:0000256" key="7">
    <source>
        <dbReference type="SAM" id="MobiDB-lite"/>
    </source>
</evidence>
<dbReference type="GO" id="GO:0008233">
    <property type="term" value="F:peptidase activity"/>
    <property type="evidence" value="ECO:0007669"/>
    <property type="project" value="UniProtKB-KW"/>
</dbReference>
<protein>
    <recommendedName>
        <fullName evidence="6">Protein HflK</fullName>
    </recommendedName>
</protein>
<keyword evidence="3" id="KW-0812">Transmembrane</keyword>
<name>A0A931HY92_9HYPH</name>
<dbReference type="NCBIfam" id="TIGR01933">
    <property type="entry name" value="hflK"/>
    <property type="match status" value="1"/>
</dbReference>
<dbReference type="SMART" id="SM00244">
    <property type="entry name" value="PHB"/>
    <property type="match status" value="1"/>
</dbReference>
<feature type="compositionally biased region" description="Gly residues" evidence="7">
    <location>
        <begin position="7"/>
        <end position="29"/>
    </location>
</feature>
<dbReference type="InterPro" id="IPR036013">
    <property type="entry name" value="Band_7/SPFH_dom_sf"/>
</dbReference>
<dbReference type="InterPro" id="IPR001107">
    <property type="entry name" value="Band_7"/>
</dbReference>
<reference evidence="9" key="1">
    <citation type="submission" date="2020-12" db="EMBL/GenBank/DDBJ databases">
        <title>Methylobrevis albus sp. nov., isolated from fresh water lack sediment.</title>
        <authorList>
            <person name="Zou Q."/>
        </authorList>
    </citation>
    <scope>NUCLEOTIDE SEQUENCE</scope>
    <source>
        <strain evidence="9">L22</strain>
    </source>
</reference>
<evidence type="ECO:0000259" key="8">
    <source>
        <dbReference type="SMART" id="SM00244"/>
    </source>
</evidence>
<dbReference type="Proteomes" id="UP000631694">
    <property type="component" value="Unassembled WGS sequence"/>
</dbReference>
<evidence type="ECO:0000256" key="5">
    <source>
        <dbReference type="ARBA" id="ARBA00023136"/>
    </source>
</evidence>
<evidence type="ECO:0000256" key="1">
    <source>
        <dbReference type="ARBA" id="ARBA00004167"/>
    </source>
</evidence>
<dbReference type="PANTHER" id="PTHR43327:SF2">
    <property type="entry name" value="MODULATOR OF FTSH PROTEASE HFLK"/>
    <property type="match status" value="1"/>
</dbReference>